<keyword evidence="3" id="KW-1185">Reference proteome</keyword>
<dbReference type="Proteomes" id="UP000724874">
    <property type="component" value="Unassembled WGS sequence"/>
</dbReference>
<evidence type="ECO:0000313" key="3">
    <source>
        <dbReference type="Proteomes" id="UP000724874"/>
    </source>
</evidence>
<accession>A0A9P5TRW9</accession>
<keyword evidence="1" id="KW-0732">Signal</keyword>
<organism evidence="2 3">
    <name type="scientific">Gymnopilus junonius</name>
    <name type="common">Spectacular rustgill mushroom</name>
    <name type="synonym">Gymnopilus spectabilis subsp. junonius</name>
    <dbReference type="NCBI Taxonomy" id="109634"/>
    <lineage>
        <taxon>Eukaryota</taxon>
        <taxon>Fungi</taxon>
        <taxon>Dikarya</taxon>
        <taxon>Basidiomycota</taxon>
        <taxon>Agaricomycotina</taxon>
        <taxon>Agaricomycetes</taxon>
        <taxon>Agaricomycetidae</taxon>
        <taxon>Agaricales</taxon>
        <taxon>Agaricineae</taxon>
        <taxon>Hymenogastraceae</taxon>
        <taxon>Gymnopilus</taxon>
    </lineage>
</organism>
<comment type="caution">
    <text evidence="2">The sequence shown here is derived from an EMBL/GenBank/DDBJ whole genome shotgun (WGS) entry which is preliminary data.</text>
</comment>
<reference evidence="2" key="1">
    <citation type="submission" date="2020-11" db="EMBL/GenBank/DDBJ databases">
        <authorList>
            <consortium name="DOE Joint Genome Institute"/>
            <person name="Ahrendt S."/>
            <person name="Riley R."/>
            <person name="Andreopoulos W."/>
            <person name="LaButti K."/>
            <person name="Pangilinan J."/>
            <person name="Ruiz-duenas F.J."/>
            <person name="Barrasa J.M."/>
            <person name="Sanchez-Garcia M."/>
            <person name="Camarero S."/>
            <person name="Miyauchi S."/>
            <person name="Serrano A."/>
            <person name="Linde D."/>
            <person name="Babiker R."/>
            <person name="Drula E."/>
            <person name="Ayuso-Fernandez I."/>
            <person name="Pacheco R."/>
            <person name="Padilla G."/>
            <person name="Ferreira P."/>
            <person name="Barriuso J."/>
            <person name="Kellner H."/>
            <person name="Castanera R."/>
            <person name="Alfaro M."/>
            <person name="Ramirez L."/>
            <person name="Pisabarro A.G."/>
            <person name="Kuo A."/>
            <person name="Tritt A."/>
            <person name="Lipzen A."/>
            <person name="He G."/>
            <person name="Yan M."/>
            <person name="Ng V."/>
            <person name="Cullen D."/>
            <person name="Martin F."/>
            <person name="Rosso M.-N."/>
            <person name="Henrissat B."/>
            <person name="Hibbett D."/>
            <person name="Martinez A.T."/>
            <person name="Grigoriev I.V."/>
        </authorList>
    </citation>
    <scope>NUCLEOTIDE SEQUENCE</scope>
    <source>
        <strain evidence="2">AH 44721</strain>
    </source>
</reference>
<dbReference type="EMBL" id="JADNYJ010000012">
    <property type="protein sequence ID" value="KAF8908136.1"/>
    <property type="molecule type" value="Genomic_DNA"/>
</dbReference>
<name>A0A9P5TRW9_GYMJU</name>
<dbReference type="AlphaFoldDB" id="A0A9P5TRW9"/>
<evidence type="ECO:0000256" key="1">
    <source>
        <dbReference type="SAM" id="SignalP"/>
    </source>
</evidence>
<feature type="signal peptide" evidence="1">
    <location>
        <begin position="1"/>
        <end position="22"/>
    </location>
</feature>
<protein>
    <submittedName>
        <fullName evidence="2">Uncharacterized protein</fullName>
    </submittedName>
</protein>
<gene>
    <name evidence="2" type="ORF">CPB84DRAFT_205942</name>
</gene>
<feature type="chain" id="PRO_5040482667" evidence="1">
    <location>
        <begin position="23"/>
        <end position="136"/>
    </location>
</feature>
<evidence type="ECO:0000313" key="2">
    <source>
        <dbReference type="EMBL" id="KAF8908136.1"/>
    </source>
</evidence>
<proteinExistence type="predicted"/>
<sequence length="136" mass="15571">MSHHLLFTSLLLISYLTTNGRASRVVSHIIKDNDLRQYCNFELHDYHYNLCPLIDKTMLVEGVGTGLADSDDRGEISRRGRFYEVVLGGSSQWSQADVLSRSTCNENTWVCMLGRAIRTLCCIALKTFRHDVFRRV</sequence>